<reference evidence="1" key="1">
    <citation type="journal article" date="2018" name="Arch. Virol.">
        <title>A genome-wide diversity study of grapevine rupestris stem pitting-associated virus.</title>
        <authorList>
            <person name="Hily J.M."/>
            <person name="Beuve M."/>
            <person name="Vigne E."/>
            <person name="Demangeat G."/>
            <person name="Candresse T."/>
            <person name="Lemaire O."/>
        </authorList>
    </citation>
    <scope>NUCLEOTIDE SEQUENCE</scope>
    <source>
        <strain evidence="1">AMCF</strain>
    </source>
</reference>
<accession>A0A346CGW1</accession>
<reference evidence="1" key="2">
    <citation type="submission" date="2018-02" db="EMBL/GenBank/DDBJ databases">
        <authorList>
            <person name="Cohen D.B."/>
            <person name="Kent A.D."/>
        </authorList>
    </citation>
    <scope>NUCLEOTIDE SEQUENCE</scope>
    <source>
        <strain evidence="1">AMCF</strain>
    </source>
</reference>
<organism evidence="1">
    <name type="scientific">Grapevine rupestris stem pitting-associated virus</name>
    <dbReference type="NCBI Taxonomy" id="196400"/>
    <lineage>
        <taxon>Viruses</taxon>
        <taxon>Riboviria</taxon>
        <taxon>Orthornavirae</taxon>
        <taxon>Kitrinoviricota</taxon>
        <taxon>Alsuviricetes</taxon>
        <taxon>Tymovirales</taxon>
        <taxon>Betaflexiviridae</taxon>
        <taxon>Quinvirinae</taxon>
        <taxon>Foveavirus</taxon>
        <taxon>Foveavirus rupestris</taxon>
    </lineage>
</organism>
<sequence length="119" mass="13779">MQKLCGISIWRREYHQLIGPRKDLMRMKSLQPLTSSLESQMRARLNLRVVSRELQQKQRWSLILPLLKSKCSDRLWLKESGAPILEKLVVERLGRLSTTPLQMSHMNKVDSGSNAPLSK</sequence>
<dbReference type="EMBL" id="MG938309">
    <property type="protein sequence ID" value="AXL94736.1"/>
    <property type="molecule type" value="Genomic_RNA"/>
</dbReference>
<proteinExistence type="predicted"/>
<protein>
    <submittedName>
        <fullName evidence="1">Putative 14kDA protein</fullName>
    </submittedName>
</protein>
<name>A0A346CGW1_9VIRU</name>
<evidence type="ECO:0000313" key="1">
    <source>
        <dbReference type="EMBL" id="AXL94736.1"/>
    </source>
</evidence>